<reference evidence="2 3" key="1">
    <citation type="submission" date="2016-09" db="EMBL/GenBank/DDBJ databases">
        <title>Desulfuribacillus arsenicus sp. nov., an obligately anaerobic, dissimilatory arsenic- and antimonate-reducing bacterium isolated from anoxic sediments.</title>
        <authorList>
            <person name="Abin C.A."/>
            <person name="Hollibaugh J.T."/>
        </authorList>
    </citation>
    <scope>NUCLEOTIDE SEQUENCE [LARGE SCALE GENOMIC DNA]</scope>
    <source>
        <strain evidence="2 3">MLFW-2</strain>
    </source>
</reference>
<dbReference type="Pfam" id="PF00501">
    <property type="entry name" value="AMP-binding"/>
    <property type="match status" value="1"/>
</dbReference>
<protein>
    <recommendedName>
        <fullName evidence="1">AMP-dependent synthetase/ligase domain-containing protein</fullName>
    </recommendedName>
</protein>
<evidence type="ECO:0000313" key="3">
    <source>
        <dbReference type="Proteomes" id="UP000095255"/>
    </source>
</evidence>
<gene>
    <name evidence="2" type="ORF">BHU72_00295</name>
</gene>
<evidence type="ECO:0000313" key="2">
    <source>
        <dbReference type="EMBL" id="OEH86751.1"/>
    </source>
</evidence>
<sequence length="483" mass="54983">MIPSTSSFFWDLPKSSEIAIIDSGLGNQYTYEYLYNKTAKSQEVLLRINRREHYENKKLLGCILTGNKLNDIIFYLAALQINDAIMLIDSKTTSELLTTILAQYCPDWISGQDLNDDIKAHLVERGYCYHLESNLWINDSHLNSYPPIYGELAVLLSTSGSTGNPKMVRLSRRNLQENANSIANYLMLSSAERAITSLPMSYSYGLSVINSHLYANACLILTNESIISPKFWSLFREANATSLAGVPYSYQMLHRLRFHTMELPSLRMLTQAGGRLSEELISCFHQLSLDNGWKFFVMYGQTEATARISFVPPERLSDKIGSIGVAIPNGHLELDEHTNELIYSGPNVMLGYAQNRYDLAKEDELKGVLHTGDIAYRDDEGYFYITGRMKRFVKLYGLRLNLDDIEKQMYSEFNIPVACTGDDEKLSIWLEENTSAKTIKEWVSKRFQIHHSAIQLQVVEGIPYSLNGKVDYKLLTEKMNEVI</sequence>
<dbReference type="InterPro" id="IPR042099">
    <property type="entry name" value="ANL_N_sf"/>
</dbReference>
<feature type="domain" description="AMP-dependent synthetase/ligase" evidence="1">
    <location>
        <begin position="19"/>
        <end position="352"/>
    </location>
</feature>
<dbReference type="STRING" id="1390249.BHU72_00295"/>
<dbReference type="OrthoDB" id="9762242at2"/>
<dbReference type="EMBL" id="MJAT01000001">
    <property type="protein sequence ID" value="OEH86751.1"/>
    <property type="molecule type" value="Genomic_DNA"/>
</dbReference>
<organism evidence="2 3">
    <name type="scientific">Desulfuribacillus stibiiarsenatis</name>
    <dbReference type="NCBI Taxonomy" id="1390249"/>
    <lineage>
        <taxon>Bacteria</taxon>
        <taxon>Bacillati</taxon>
        <taxon>Bacillota</taxon>
        <taxon>Desulfuribacillia</taxon>
        <taxon>Desulfuribacillales</taxon>
        <taxon>Desulfuribacillaceae</taxon>
        <taxon>Desulfuribacillus</taxon>
    </lineage>
</organism>
<comment type="caution">
    <text evidence="2">The sequence shown here is derived from an EMBL/GenBank/DDBJ whole genome shotgun (WGS) entry which is preliminary data.</text>
</comment>
<dbReference type="InterPro" id="IPR000873">
    <property type="entry name" value="AMP-dep_synth/lig_dom"/>
</dbReference>
<proteinExistence type="predicted"/>
<dbReference type="Gene3D" id="3.40.50.12780">
    <property type="entry name" value="N-terminal domain of ligase-like"/>
    <property type="match status" value="1"/>
</dbReference>
<evidence type="ECO:0000259" key="1">
    <source>
        <dbReference type="Pfam" id="PF00501"/>
    </source>
</evidence>
<name>A0A1E5L9E5_9FIRM</name>
<dbReference type="PANTHER" id="PTHR24096">
    <property type="entry name" value="LONG-CHAIN-FATTY-ACID--COA LIGASE"/>
    <property type="match status" value="1"/>
</dbReference>
<keyword evidence="3" id="KW-1185">Reference proteome</keyword>
<accession>A0A1E5L9E5</accession>
<dbReference type="RefSeq" id="WP_069700628.1">
    <property type="nucleotide sequence ID" value="NZ_MJAT01000001.1"/>
</dbReference>
<dbReference type="Proteomes" id="UP000095255">
    <property type="component" value="Unassembled WGS sequence"/>
</dbReference>
<dbReference type="AlphaFoldDB" id="A0A1E5L9E5"/>
<dbReference type="SUPFAM" id="SSF56801">
    <property type="entry name" value="Acetyl-CoA synthetase-like"/>
    <property type="match status" value="1"/>
</dbReference>